<dbReference type="InterPro" id="IPR009655">
    <property type="entry name" value="Preflagellin_peptidase_C"/>
</dbReference>
<evidence type="ECO:0000256" key="1">
    <source>
        <dbReference type="ARBA" id="ARBA00004651"/>
    </source>
</evidence>
<evidence type="ECO:0000259" key="8">
    <source>
        <dbReference type="Pfam" id="PF06847"/>
    </source>
</evidence>
<dbReference type="AlphaFoldDB" id="A0A0E3S5Y5"/>
<comment type="subcellular location">
    <subcellularLocation>
        <location evidence="1">Cell membrane</location>
        <topology evidence="1">Multi-pass membrane protein</topology>
    </subcellularLocation>
</comment>
<dbReference type="GO" id="GO:0004190">
    <property type="term" value="F:aspartic-type endopeptidase activity"/>
    <property type="evidence" value="ECO:0007669"/>
    <property type="project" value="InterPro"/>
</dbReference>
<dbReference type="RefSeq" id="WP_048136690.1">
    <property type="nucleotide sequence ID" value="NZ_CP009516.1"/>
</dbReference>
<keyword evidence="9" id="KW-0969">Cilium</keyword>
<feature type="transmembrane region" description="Helical" evidence="6">
    <location>
        <begin position="31"/>
        <end position="48"/>
    </location>
</feature>
<dbReference type="Gene3D" id="1.20.120.1220">
    <property type="match status" value="1"/>
</dbReference>
<keyword evidence="10" id="KW-1185">Reference proteome</keyword>
<dbReference type="PANTHER" id="PTHR36506:SF1">
    <property type="entry name" value="PREFLAGELLIN PEPTIDASE"/>
    <property type="match status" value="1"/>
</dbReference>
<evidence type="ECO:0000256" key="6">
    <source>
        <dbReference type="SAM" id="Phobius"/>
    </source>
</evidence>
<dbReference type="Gene3D" id="6.10.250.3240">
    <property type="match status" value="1"/>
</dbReference>
<dbReference type="STRING" id="1434110.MSHOH_0116"/>
<evidence type="ECO:0000256" key="2">
    <source>
        <dbReference type="ARBA" id="ARBA00022475"/>
    </source>
</evidence>
<feature type="transmembrane region" description="Helical" evidence="6">
    <location>
        <begin position="125"/>
        <end position="142"/>
    </location>
</feature>
<proteinExistence type="predicted"/>
<sequence length="265" mass="30488">MIEVLKLAACLPFLIYSSYLDLKTRRVPNHLWKLMLLSLSGFLLYEIVNKETFFLFQLVFSFFSSFFLAYLLFRIRIFGGADAKALIVIGTLFPVYPILKIYDYYFPLLGVPPAGLFSFTVLENAFLLTAAVPLGIFCYNLLHFTPEMLKKPFYMLFAYRIEIKDLRKLLENGKHIRLAERFELNNGKLNPSFAGRGIIVNYNILSRLEAHEEQGLLDSIVWVTPGLPFMIPMTASFVLAVVLGDLIYYLVTKVLTQFYSLIELL</sequence>
<dbReference type="GO" id="GO:0005886">
    <property type="term" value="C:plasma membrane"/>
    <property type="evidence" value="ECO:0007669"/>
    <property type="project" value="UniProtKB-SubCell"/>
</dbReference>
<keyword evidence="9" id="KW-0282">Flagellum</keyword>
<gene>
    <name evidence="9" type="ORF">MSHOH_0116</name>
</gene>
<dbReference type="GeneID" id="24829231"/>
<dbReference type="EMBL" id="CP009516">
    <property type="protein sequence ID" value="AKB76599.1"/>
    <property type="molecule type" value="Genomic_DNA"/>
</dbReference>
<dbReference type="KEGG" id="mhor:MSHOH_0116"/>
<name>A0A0E3S5Y5_9EURY</name>
<keyword evidence="5 6" id="KW-0472">Membrane</keyword>
<dbReference type="Proteomes" id="UP000033101">
    <property type="component" value="Chromosome"/>
</dbReference>
<feature type="transmembrane region" description="Helical" evidence="6">
    <location>
        <begin position="229"/>
        <end position="251"/>
    </location>
</feature>
<evidence type="ECO:0000256" key="5">
    <source>
        <dbReference type="ARBA" id="ARBA00023136"/>
    </source>
</evidence>
<evidence type="ECO:0000313" key="9">
    <source>
        <dbReference type="EMBL" id="AKB76599.1"/>
    </source>
</evidence>
<reference evidence="9 10" key="1">
    <citation type="submission" date="2014-07" db="EMBL/GenBank/DDBJ databases">
        <title>Methanogenic archaea and the global carbon cycle.</title>
        <authorList>
            <person name="Henriksen J.R."/>
            <person name="Luke J."/>
            <person name="Reinhart S."/>
            <person name="Benedict M.N."/>
            <person name="Youngblut N.D."/>
            <person name="Metcalf M.E."/>
            <person name="Whitaker R.J."/>
            <person name="Metcalf W.W."/>
        </authorList>
    </citation>
    <scope>NUCLEOTIDE SEQUENCE [LARGE SCALE GENOMIC DNA]</scope>
    <source>
        <strain evidence="9 10">HB-1</strain>
    </source>
</reference>
<feature type="domain" description="Preflagellin peptidase C-terminal" evidence="8">
    <location>
        <begin position="150"/>
        <end position="246"/>
    </location>
</feature>
<accession>A0A0E3S5Y5</accession>
<evidence type="ECO:0000256" key="3">
    <source>
        <dbReference type="ARBA" id="ARBA00022692"/>
    </source>
</evidence>
<keyword evidence="2" id="KW-1003">Cell membrane</keyword>
<organism evidence="9 10">
    <name type="scientific">Methanosarcina horonobensis HB-1 = JCM 15518</name>
    <dbReference type="NCBI Taxonomy" id="1434110"/>
    <lineage>
        <taxon>Archaea</taxon>
        <taxon>Methanobacteriati</taxon>
        <taxon>Methanobacteriota</taxon>
        <taxon>Stenosarchaea group</taxon>
        <taxon>Methanomicrobia</taxon>
        <taxon>Methanosarcinales</taxon>
        <taxon>Methanosarcinaceae</taxon>
        <taxon>Methanosarcina</taxon>
    </lineage>
</organism>
<evidence type="ECO:0000313" key="10">
    <source>
        <dbReference type="Proteomes" id="UP000033101"/>
    </source>
</evidence>
<dbReference type="Pfam" id="PF01478">
    <property type="entry name" value="Peptidase_A24"/>
    <property type="match status" value="1"/>
</dbReference>
<feature type="transmembrane region" description="Helical" evidence="6">
    <location>
        <begin position="85"/>
        <end position="105"/>
    </location>
</feature>
<dbReference type="InterPro" id="IPR000045">
    <property type="entry name" value="Prepilin_IV_endopep_pep"/>
</dbReference>
<evidence type="ECO:0000256" key="4">
    <source>
        <dbReference type="ARBA" id="ARBA00022989"/>
    </source>
</evidence>
<keyword evidence="4 6" id="KW-1133">Transmembrane helix</keyword>
<dbReference type="Pfam" id="PF06847">
    <property type="entry name" value="Arc_PepC_II"/>
    <property type="match status" value="1"/>
</dbReference>
<keyword evidence="9" id="KW-0966">Cell projection</keyword>
<protein>
    <submittedName>
        <fullName evidence="9">Signal peptidase, type IV-prepilin/preflagellin</fullName>
    </submittedName>
</protein>
<dbReference type="PATRIC" id="fig|1434110.4.peg.133"/>
<dbReference type="InterPro" id="IPR052218">
    <property type="entry name" value="Preflagellin_Peptidase"/>
</dbReference>
<dbReference type="HOGENOM" id="CLU_086258_0_0_2"/>
<evidence type="ECO:0000259" key="7">
    <source>
        <dbReference type="Pfam" id="PF01478"/>
    </source>
</evidence>
<feature type="domain" description="Prepilin type IV endopeptidase peptidase" evidence="7">
    <location>
        <begin position="10"/>
        <end position="119"/>
    </location>
</feature>
<keyword evidence="3 6" id="KW-0812">Transmembrane</keyword>
<dbReference type="OrthoDB" id="19094at2157"/>
<dbReference type="PANTHER" id="PTHR36506">
    <property type="entry name" value="PREFLAGELLIN PEPTIDASE"/>
    <property type="match status" value="1"/>
</dbReference>
<feature type="transmembrane region" description="Helical" evidence="6">
    <location>
        <begin position="54"/>
        <end position="73"/>
    </location>
</feature>